<sequence>MALPSYSSDEDFLGSLGISHDEVDLMADADTHASMTSIFAQIDSRIKLDVAESSVAGIPLEIFNQNSPAGPSRLAGPSRAPRAILEAIGPLHPDLASLRLPYNISYFVPNSPPTLREVSLDNVERETLLSENINEIKPDTSLIKRIHKRFNINLYFPLYGFQVPDELVNQMMELILGMQQELAAAVNPYPKT</sequence>
<name>A0A067JGI8_JATCU</name>
<dbReference type="Proteomes" id="UP000027138">
    <property type="component" value="Unassembled WGS sequence"/>
</dbReference>
<reference evidence="1 2" key="1">
    <citation type="journal article" date="2014" name="PLoS ONE">
        <title>Global Analysis of Gene Expression Profiles in Physic Nut (Jatropha curcas L.) Seedlings Exposed to Salt Stress.</title>
        <authorList>
            <person name="Zhang L."/>
            <person name="Zhang C."/>
            <person name="Wu P."/>
            <person name="Chen Y."/>
            <person name="Li M."/>
            <person name="Jiang H."/>
            <person name="Wu G."/>
        </authorList>
    </citation>
    <scope>NUCLEOTIDE SEQUENCE [LARGE SCALE GENOMIC DNA]</scope>
    <source>
        <strain evidence="2">cv. GZQX0401</strain>
        <tissue evidence="1">Young leaves</tissue>
    </source>
</reference>
<protein>
    <submittedName>
        <fullName evidence="1">Uncharacterized protein</fullName>
    </submittedName>
</protein>
<evidence type="ECO:0000313" key="1">
    <source>
        <dbReference type="EMBL" id="KDP22967.1"/>
    </source>
</evidence>
<dbReference type="AlphaFoldDB" id="A0A067JGI8"/>
<proteinExistence type="predicted"/>
<keyword evidence="2" id="KW-1185">Reference proteome</keyword>
<dbReference type="EMBL" id="KK915321">
    <property type="protein sequence ID" value="KDP22967.1"/>
    <property type="molecule type" value="Genomic_DNA"/>
</dbReference>
<evidence type="ECO:0000313" key="2">
    <source>
        <dbReference type="Proteomes" id="UP000027138"/>
    </source>
</evidence>
<accession>A0A067JGI8</accession>
<organism evidence="1 2">
    <name type="scientific">Jatropha curcas</name>
    <name type="common">Barbados nut</name>
    <dbReference type="NCBI Taxonomy" id="180498"/>
    <lineage>
        <taxon>Eukaryota</taxon>
        <taxon>Viridiplantae</taxon>
        <taxon>Streptophyta</taxon>
        <taxon>Embryophyta</taxon>
        <taxon>Tracheophyta</taxon>
        <taxon>Spermatophyta</taxon>
        <taxon>Magnoliopsida</taxon>
        <taxon>eudicotyledons</taxon>
        <taxon>Gunneridae</taxon>
        <taxon>Pentapetalae</taxon>
        <taxon>rosids</taxon>
        <taxon>fabids</taxon>
        <taxon>Malpighiales</taxon>
        <taxon>Euphorbiaceae</taxon>
        <taxon>Crotonoideae</taxon>
        <taxon>Jatropheae</taxon>
        <taxon>Jatropha</taxon>
    </lineage>
</organism>
<gene>
    <name evidence="1" type="ORF">JCGZ_01664</name>
</gene>